<dbReference type="AlphaFoldDB" id="A0A0A9C856"/>
<reference evidence="1" key="2">
    <citation type="journal article" date="2015" name="Data Brief">
        <title>Shoot transcriptome of the giant reed, Arundo donax.</title>
        <authorList>
            <person name="Barrero R.A."/>
            <person name="Guerrero F.D."/>
            <person name="Moolhuijzen P."/>
            <person name="Goolsby J.A."/>
            <person name="Tidwell J."/>
            <person name="Bellgard S.E."/>
            <person name="Bellgard M.I."/>
        </authorList>
    </citation>
    <scope>NUCLEOTIDE SEQUENCE</scope>
    <source>
        <tissue evidence="1">Shoot tissue taken approximately 20 cm above the soil surface</tissue>
    </source>
</reference>
<evidence type="ECO:0000313" key="1">
    <source>
        <dbReference type="EMBL" id="JAD67697.1"/>
    </source>
</evidence>
<organism evidence="1">
    <name type="scientific">Arundo donax</name>
    <name type="common">Giant reed</name>
    <name type="synonym">Donax arundinaceus</name>
    <dbReference type="NCBI Taxonomy" id="35708"/>
    <lineage>
        <taxon>Eukaryota</taxon>
        <taxon>Viridiplantae</taxon>
        <taxon>Streptophyta</taxon>
        <taxon>Embryophyta</taxon>
        <taxon>Tracheophyta</taxon>
        <taxon>Spermatophyta</taxon>
        <taxon>Magnoliopsida</taxon>
        <taxon>Liliopsida</taxon>
        <taxon>Poales</taxon>
        <taxon>Poaceae</taxon>
        <taxon>PACMAD clade</taxon>
        <taxon>Arundinoideae</taxon>
        <taxon>Arundineae</taxon>
        <taxon>Arundo</taxon>
    </lineage>
</organism>
<name>A0A0A9C856_ARUDO</name>
<sequence>MKKIQRMLSAMFQKSPKS</sequence>
<accession>A0A0A9C856</accession>
<dbReference type="EMBL" id="GBRH01230198">
    <property type="protein sequence ID" value="JAD67697.1"/>
    <property type="molecule type" value="Transcribed_RNA"/>
</dbReference>
<protein>
    <submittedName>
        <fullName evidence="1">Uncharacterized protein</fullName>
    </submittedName>
</protein>
<reference evidence="1" key="1">
    <citation type="submission" date="2014-09" db="EMBL/GenBank/DDBJ databases">
        <authorList>
            <person name="Magalhaes I.L.F."/>
            <person name="Oliveira U."/>
            <person name="Santos F.R."/>
            <person name="Vidigal T.H.D.A."/>
            <person name="Brescovit A.D."/>
            <person name="Santos A.J."/>
        </authorList>
    </citation>
    <scope>NUCLEOTIDE SEQUENCE</scope>
    <source>
        <tissue evidence="1">Shoot tissue taken approximately 20 cm above the soil surface</tissue>
    </source>
</reference>
<proteinExistence type="predicted"/>